<dbReference type="EMBL" id="JAUYVU010000004">
    <property type="protein sequence ID" value="MDP2541296.1"/>
    <property type="molecule type" value="Genomic_DNA"/>
</dbReference>
<comment type="caution">
    <text evidence="3">The sequence shown here is derived from an EMBL/GenBank/DDBJ whole genome shotgun (WGS) entry which is preliminary data.</text>
</comment>
<evidence type="ECO:0000313" key="5">
    <source>
        <dbReference type="Proteomes" id="UP001242342"/>
    </source>
</evidence>
<dbReference type="SUPFAM" id="SSF49265">
    <property type="entry name" value="Fibronectin type III"/>
    <property type="match status" value="1"/>
</dbReference>
<dbReference type="CDD" id="cd00063">
    <property type="entry name" value="FN3"/>
    <property type="match status" value="2"/>
</dbReference>
<dbReference type="PROSITE" id="PS50853">
    <property type="entry name" value="FN3"/>
    <property type="match status" value="1"/>
</dbReference>
<dbReference type="InterPro" id="IPR003961">
    <property type="entry name" value="FN3_dom"/>
</dbReference>
<dbReference type="Pfam" id="PF00041">
    <property type="entry name" value="fn3"/>
    <property type="match status" value="1"/>
</dbReference>
<sequence length="209" mass="22634">MKNIYLILILAVLCSCSNNDDNESSLIAPIATEATLIMDTSFFANWNLVNDATEYQLQVATDNSFANIQSTTGNLSGPSNVSNLSSNTQYYYRVQASDLNNNFSSYSNIISVQTLPSAPVAEAASSVKTTSFVANWQPVNGITTYVLYVSKSSPFSEGSVLPSFNGIEVTGTSFEVTDLEFNTTYSYVIKAKSGKRESKLSNSISILTL</sequence>
<reference evidence="2 5" key="3">
    <citation type="submission" date="2023-07" db="EMBL/GenBank/DDBJ databases">
        <title>Genome content predicts the carbon catabolic preferences of heterotrophic bacteria.</title>
        <authorList>
            <person name="Gralka M."/>
        </authorList>
    </citation>
    <scope>NUCLEOTIDE SEQUENCE [LARGE SCALE GENOMIC DNA]</scope>
    <source>
        <strain evidence="2 5">4G03</strain>
    </source>
</reference>
<name>A0A2G1BY75_9FLAO</name>
<dbReference type="PROSITE" id="PS51257">
    <property type="entry name" value="PROKAR_LIPOPROTEIN"/>
    <property type="match status" value="1"/>
</dbReference>
<dbReference type="RefSeq" id="WP_099214119.1">
    <property type="nucleotide sequence ID" value="NZ_JAUYVU010000004.1"/>
</dbReference>
<dbReference type="Proteomes" id="UP001242342">
    <property type="component" value="Unassembled WGS sequence"/>
</dbReference>
<dbReference type="SMART" id="SM00060">
    <property type="entry name" value="FN3"/>
    <property type="match status" value="2"/>
</dbReference>
<dbReference type="Gene3D" id="2.60.40.10">
    <property type="entry name" value="Immunoglobulins"/>
    <property type="match status" value="2"/>
</dbReference>
<accession>A0A2G1BY75</accession>
<proteinExistence type="predicted"/>
<dbReference type="InterPro" id="IPR036116">
    <property type="entry name" value="FN3_sf"/>
</dbReference>
<feature type="domain" description="Fibronectin type-III" evidence="1">
    <location>
        <begin position="115"/>
        <end position="209"/>
    </location>
</feature>
<dbReference type="Proteomes" id="UP000222163">
    <property type="component" value="Unassembled WGS sequence"/>
</dbReference>
<gene>
    <name evidence="3" type="ORF">CSC81_02090</name>
    <name evidence="2" type="ORF">Q8W23_07400</name>
</gene>
<evidence type="ECO:0000313" key="2">
    <source>
        <dbReference type="EMBL" id="MDP2541296.1"/>
    </source>
</evidence>
<evidence type="ECO:0000259" key="1">
    <source>
        <dbReference type="PROSITE" id="PS50853"/>
    </source>
</evidence>
<reference evidence="3 4" key="1">
    <citation type="journal article" date="2016" name="Nat. Commun.">
        <title>Microbial interactions lead to rapid micro-scale successions on model marine particles.</title>
        <authorList>
            <person name="Datta M.S."/>
            <person name="Sliwerska E."/>
            <person name="Gore J."/>
            <person name="Polz M.F."/>
            <person name="Cordero O.X."/>
        </authorList>
    </citation>
    <scope>NUCLEOTIDE SEQUENCE [LARGE SCALE GENOMIC DNA]</scope>
    <source>
        <strain evidence="3 4">4G03</strain>
    </source>
</reference>
<evidence type="ECO:0000313" key="3">
    <source>
        <dbReference type="EMBL" id="PHN98992.1"/>
    </source>
</evidence>
<protein>
    <recommendedName>
        <fullName evidence="1">Fibronectin type-III domain-containing protein</fullName>
    </recommendedName>
</protein>
<dbReference type="InterPro" id="IPR013783">
    <property type="entry name" value="Ig-like_fold"/>
</dbReference>
<keyword evidence="5" id="KW-1185">Reference proteome</keyword>
<reference evidence="3" key="2">
    <citation type="submission" date="2017-10" db="EMBL/GenBank/DDBJ databases">
        <authorList>
            <person name="Enke T.N."/>
            <person name="Cordero O.X."/>
        </authorList>
    </citation>
    <scope>NUCLEOTIDE SEQUENCE</scope>
    <source>
        <strain evidence="3">4G03</strain>
    </source>
</reference>
<dbReference type="EMBL" id="PDUU01000002">
    <property type="protein sequence ID" value="PHN98992.1"/>
    <property type="molecule type" value="Genomic_DNA"/>
</dbReference>
<evidence type="ECO:0000313" key="4">
    <source>
        <dbReference type="Proteomes" id="UP000222163"/>
    </source>
</evidence>
<organism evidence="3 4">
    <name type="scientific">Tenacibaculum discolor</name>
    <dbReference type="NCBI Taxonomy" id="361581"/>
    <lineage>
        <taxon>Bacteria</taxon>
        <taxon>Pseudomonadati</taxon>
        <taxon>Bacteroidota</taxon>
        <taxon>Flavobacteriia</taxon>
        <taxon>Flavobacteriales</taxon>
        <taxon>Flavobacteriaceae</taxon>
        <taxon>Tenacibaculum</taxon>
    </lineage>
</organism>
<dbReference type="AlphaFoldDB" id="A0A2G1BY75"/>